<dbReference type="Proteomes" id="UP000011689">
    <property type="component" value="Unassembled WGS sequence"/>
</dbReference>
<accession>M0F3C2</accession>
<dbReference type="RefSeq" id="WP_008585258.1">
    <property type="nucleotide sequence ID" value="NZ_AOJO01000047.1"/>
</dbReference>
<dbReference type="PATRIC" id="fig|1227481.4.peg.2221"/>
<keyword evidence="1" id="KW-0472">Membrane</keyword>
<dbReference type="STRING" id="1227481.C467_11255"/>
<dbReference type="EMBL" id="AOJO01000047">
    <property type="protein sequence ID" value="ELZ54526.1"/>
    <property type="molecule type" value="Genomic_DNA"/>
</dbReference>
<keyword evidence="1" id="KW-0812">Transmembrane</keyword>
<organism evidence="2 3">
    <name type="scientific">Halorubrum hochstenium ATCC 700873</name>
    <dbReference type="NCBI Taxonomy" id="1227481"/>
    <lineage>
        <taxon>Archaea</taxon>
        <taxon>Methanobacteriati</taxon>
        <taxon>Methanobacteriota</taxon>
        <taxon>Stenosarchaea group</taxon>
        <taxon>Halobacteria</taxon>
        <taxon>Halobacteriales</taxon>
        <taxon>Haloferacaceae</taxon>
        <taxon>Halorubrum</taxon>
    </lineage>
</organism>
<sequence length="158" mass="16713">MDRRLLAVPGVFLLLFLIADVGLLRWQATLHAGPGLDGRPPTHVRELPAACRDAAVALADGRTVSVRGFRVAPDSVDLAFERASVTGEWTLGDANCADRLSGLDNLRVDGRSYGVLGEYSQERVDRTPAFGLARLGTGLVGVGLLAVGLLATLHGEVE</sequence>
<evidence type="ECO:0000256" key="1">
    <source>
        <dbReference type="SAM" id="Phobius"/>
    </source>
</evidence>
<feature type="transmembrane region" description="Helical" evidence="1">
    <location>
        <begin position="6"/>
        <end position="24"/>
    </location>
</feature>
<protein>
    <submittedName>
        <fullName evidence="2">Uncharacterized protein</fullName>
    </submittedName>
</protein>
<dbReference type="OrthoDB" id="327791at2157"/>
<evidence type="ECO:0000313" key="2">
    <source>
        <dbReference type="EMBL" id="ELZ54526.1"/>
    </source>
</evidence>
<keyword evidence="1" id="KW-1133">Transmembrane helix</keyword>
<evidence type="ECO:0000313" key="3">
    <source>
        <dbReference type="Proteomes" id="UP000011689"/>
    </source>
</evidence>
<feature type="transmembrane region" description="Helical" evidence="1">
    <location>
        <begin position="132"/>
        <end position="153"/>
    </location>
</feature>
<gene>
    <name evidence="2" type="ORF">C467_11255</name>
</gene>
<dbReference type="GeneID" id="72713292"/>
<proteinExistence type="predicted"/>
<name>M0F3C2_9EURY</name>
<reference evidence="2 3" key="1">
    <citation type="journal article" date="2014" name="PLoS Genet.">
        <title>Phylogenetically driven sequencing of extremely halophilic archaea reveals strategies for static and dynamic osmo-response.</title>
        <authorList>
            <person name="Becker E.A."/>
            <person name="Seitzer P.M."/>
            <person name="Tritt A."/>
            <person name="Larsen D."/>
            <person name="Krusor M."/>
            <person name="Yao A.I."/>
            <person name="Wu D."/>
            <person name="Madern D."/>
            <person name="Eisen J.A."/>
            <person name="Darling A.E."/>
            <person name="Facciotti M.T."/>
        </authorList>
    </citation>
    <scope>NUCLEOTIDE SEQUENCE [LARGE SCALE GENOMIC DNA]</scope>
    <source>
        <strain evidence="2 3">ATCC 700873</strain>
    </source>
</reference>
<keyword evidence="3" id="KW-1185">Reference proteome</keyword>
<comment type="caution">
    <text evidence="2">The sequence shown here is derived from an EMBL/GenBank/DDBJ whole genome shotgun (WGS) entry which is preliminary data.</text>
</comment>
<dbReference type="AlphaFoldDB" id="M0F3C2"/>